<name>A0AAE4C9S5_9ACTN</name>
<comment type="caution">
    <text evidence="1">The sequence shown here is derived from an EMBL/GenBank/DDBJ whole genome shotgun (WGS) entry which is preliminary data.</text>
</comment>
<sequence length="132" mass="14881">MDTSFFGDRPLETPAMPGAFTRLAELVAGRFQGRVHLISKAGPEVERNTRDRLHHHDFFTRTGVPAENVHVVRERRDKAAVCTRLGITHSIDDRPDVLAHLTTVPHRYLMGSPHVPDWGTLAMLCQQQDPKP</sequence>
<dbReference type="AlphaFoldDB" id="A0AAE4C9S5"/>
<dbReference type="EMBL" id="JAVDYB010000001">
    <property type="protein sequence ID" value="MDR7273885.1"/>
    <property type="molecule type" value="Genomic_DNA"/>
</dbReference>
<protein>
    <submittedName>
        <fullName evidence="1">Uncharacterized protein</fullName>
    </submittedName>
</protein>
<organism evidence="1 2">
    <name type="scientific">Catenuloplanes atrovinosus</name>
    <dbReference type="NCBI Taxonomy" id="137266"/>
    <lineage>
        <taxon>Bacteria</taxon>
        <taxon>Bacillati</taxon>
        <taxon>Actinomycetota</taxon>
        <taxon>Actinomycetes</taxon>
        <taxon>Micromonosporales</taxon>
        <taxon>Micromonosporaceae</taxon>
        <taxon>Catenuloplanes</taxon>
    </lineage>
</organism>
<dbReference type="Proteomes" id="UP001183643">
    <property type="component" value="Unassembled WGS sequence"/>
</dbReference>
<proteinExistence type="predicted"/>
<reference evidence="1" key="1">
    <citation type="submission" date="2023-07" db="EMBL/GenBank/DDBJ databases">
        <title>Sequencing the genomes of 1000 actinobacteria strains.</title>
        <authorList>
            <person name="Klenk H.-P."/>
        </authorList>
    </citation>
    <scope>NUCLEOTIDE SEQUENCE</scope>
    <source>
        <strain evidence="1">DSM 44707</strain>
    </source>
</reference>
<evidence type="ECO:0000313" key="1">
    <source>
        <dbReference type="EMBL" id="MDR7273885.1"/>
    </source>
</evidence>
<keyword evidence="2" id="KW-1185">Reference proteome</keyword>
<dbReference type="RefSeq" id="WP_310362886.1">
    <property type="nucleotide sequence ID" value="NZ_JAVDYB010000001.1"/>
</dbReference>
<accession>A0AAE4C9S5</accession>
<gene>
    <name evidence="1" type="ORF">J2S41_000663</name>
</gene>
<evidence type="ECO:0000313" key="2">
    <source>
        <dbReference type="Proteomes" id="UP001183643"/>
    </source>
</evidence>